<dbReference type="Gene3D" id="2.60.120.260">
    <property type="entry name" value="Galactose-binding domain-like"/>
    <property type="match status" value="1"/>
</dbReference>
<evidence type="ECO:0000313" key="10">
    <source>
        <dbReference type="Proteomes" id="UP001153737"/>
    </source>
</evidence>
<reference evidence="9" key="2">
    <citation type="submission" date="2022-10" db="EMBL/GenBank/DDBJ databases">
        <authorList>
            <consortium name="ENA_rothamsted_submissions"/>
            <consortium name="culmorum"/>
            <person name="King R."/>
        </authorList>
    </citation>
    <scope>NUCLEOTIDE SEQUENCE</scope>
</reference>
<dbReference type="PROSITE" id="PS51469">
    <property type="entry name" value="SUN"/>
    <property type="match status" value="1"/>
</dbReference>
<evidence type="ECO:0000256" key="7">
    <source>
        <dbReference type="SAM" id="Phobius"/>
    </source>
</evidence>
<dbReference type="FunFam" id="2.60.120.260:FF:000009">
    <property type="entry name" value="SUN domain-containing protein 1 isoform X1"/>
    <property type="match status" value="1"/>
</dbReference>
<dbReference type="EMBL" id="OU896722">
    <property type="protein sequence ID" value="CAH1154390.1"/>
    <property type="molecule type" value="Genomic_DNA"/>
</dbReference>
<sequence>MPNMSRKTIHSVHSEDSSFADFAHKETNTEAYLRQQQEYRPRQLFNNNHEYETRKKVSYTYSQWLRIRRTLVTVITSFVSMCHFFLRVQTSWFAKLHQFTSRVMLLDTWLLWKNGNSNKTAKLMALCLVPLLLLGGWYILTNLGAIFYATYFNSSSIAIPPPETIIHHPPSMLIDPPTDKMAEENPKLSDEQLKVITDSLKTSMSDRDRYNVEEIVASVMQSSGFQEIVQKLDAAPSINNQQTIIDTLVEELHKLKEHMAQLDKNRLEDLHTISQLKAQNLQNTAHLSYHLTKCCRRPIINVESYVKKLLSDILNDADFLRNQKGFNNYLQAVFAAKQDLEAKLSNLTAHLSSKFDSAIEESSFKLMEEVSKKVTSFIKSSSYSLASGSDNSSFSDERAREIVRRVLKIYDADKTGLVDYAMETMGGQVLSTRCTETYHYGKAVVSVLGIPLWYPVNSPRTIITPSINPGECWAFQNFPGFVVLRLSKKVQVEAFSLEHISRLLVPNGDIDSAPKEFQVFGLKDEEDKEPLLLGEYVFDVEGEPLQFFEVQNGGGVFEIVELRVLSNNGNPNYTCLYRFRVHGKCIT</sequence>
<keyword evidence="10" id="KW-1185">Reference proteome</keyword>
<evidence type="ECO:0000256" key="5">
    <source>
        <dbReference type="ARBA" id="ARBA00023136"/>
    </source>
</evidence>
<feature type="transmembrane region" description="Helical" evidence="7">
    <location>
        <begin position="124"/>
        <end position="151"/>
    </location>
</feature>
<dbReference type="GO" id="GO:0043495">
    <property type="term" value="F:protein-membrane adaptor activity"/>
    <property type="evidence" value="ECO:0007669"/>
    <property type="project" value="TreeGrafter"/>
</dbReference>
<protein>
    <recommendedName>
        <fullName evidence="8">SUN domain-containing protein</fullName>
    </recommendedName>
</protein>
<keyword evidence="4 6" id="KW-0175">Coiled coil</keyword>
<feature type="coiled-coil region" evidence="6">
    <location>
        <begin position="238"/>
        <end position="265"/>
    </location>
</feature>
<keyword evidence="2 7" id="KW-0812">Transmembrane</keyword>
<dbReference type="PANTHER" id="PTHR12911">
    <property type="entry name" value="SAD1/UNC-84-LIKE PROTEIN-RELATED"/>
    <property type="match status" value="1"/>
</dbReference>
<dbReference type="InterPro" id="IPR012919">
    <property type="entry name" value="SUN_dom"/>
</dbReference>
<reference evidence="9" key="1">
    <citation type="submission" date="2022-01" db="EMBL/GenBank/DDBJ databases">
        <authorList>
            <person name="King R."/>
        </authorList>
    </citation>
    <scope>NUCLEOTIDE SEQUENCE</scope>
</reference>
<keyword evidence="3 7" id="KW-1133">Transmembrane helix</keyword>
<name>A0A9P0DHX1_PHACE</name>
<accession>A0A9P0DHX1</accession>
<evidence type="ECO:0000256" key="3">
    <source>
        <dbReference type="ARBA" id="ARBA00022989"/>
    </source>
</evidence>
<organism evidence="9 10">
    <name type="scientific">Phaedon cochleariae</name>
    <name type="common">Mustard beetle</name>
    <dbReference type="NCBI Taxonomy" id="80249"/>
    <lineage>
        <taxon>Eukaryota</taxon>
        <taxon>Metazoa</taxon>
        <taxon>Ecdysozoa</taxon>
        <taxon>Arthropoda</taxon>
        <taxon>Hexapoda</taxon>
        <taxon>Insecta</taxon>
        <taxon>Pterygota</taxon>
        <taxon>Neoptera</taxon>
        <taxon>Endopterygota</taxon>
        <taxon>Coleoptera</taxon>
        <taxon>Polyphaga</taxon>
        <taxon>Cucujiformia</taxon>
        <taxon>Chrysomeloidea</taxon>
        <taxon>Chrysomelidae</taxon>
        <taxon>Chrysomelinae</taxon>
        <taxon>Chrysomelini</taxon>
        <taxon>Phaedon</taxon>
    </lineage>
</organism>
<comment type="subcellular location">
    <subcellularLocation>
        <location evidence="1">Membrane</location>
    </subcellularLocation>
</comment>
<dbReference type="Proteomes" id="UP001153737">
    <property type="component" value="Chromosome 16"/>
</dbReference>
<keyword evidence="5 7" id="KW-0472">Membrane</keyword>
<evidence type="ECO:0000256" key="4">
    <source>
        <dbReference type="ARBA" id="ARBA00023054"/>
    </source>
</evidence>
<dbReference type="Pfam" id="PF07738">
    <property type="entry name" value="Sad1_UNC"/>
    <property type="match status" value="1"/>
</dbReference>
<dbReference type="OrthoDB" id="342281at2759"/>
<evidence type="ECO:0000256" key="1">
    <source>
        <dbReference type="ARBA" id="ARBA00004370"/>
    </source>
</evidence>
<evidence type="ECO:0000313" key="9">
    <source>
        <dbReference type="EMBL" id="CAH1154390.1"/>
    </source>
</evidence>
<gene>
    <name evidence="9" type="ORF">PHAECO_LOCUS5108</name>
</gene>
<evidence type="ECO:0000256" key="2">
    <source>
        <dbReference type="ARBA" id="ARBA00022692"/>
    </source>
</evidence>
<evidence type="ECO:0000259" key="8">
    <source>
        <dbReference type="PROSITE" id="PS51469"/>
    </source>
</evidence>
<dbReference type="GO" id="GO:0034993">
    <property type="term" value="C:meiotic nuclear membrane microtubule tethering complex"/>
    <property type="evidence" value="ECO:0007669"/>
    <property type="project" value="TreeGrafter"/>
</dbReference>
<dbReference type="AlphaFoldDB" id="A0A9P0DHX1"/>
<proteinExistence type="predicted"/>
<dbReference type="PANTHER" id="PTHR12911:SF8">
    <property type="entry name" value="KLAROID PROTEIN-RELATED"/>
    <property type="match status" value="1"/>
</dbReference>
<evidence type="ECO:0000256" key="6">
    <source>
        <dbReference type="SAM" id="Coils"/>
    </source>
</evidence>
<dbReference type="InterPro" id="IPR045119">
    <property type="entry name" value="SUN1-5"/>
</dbReference>
<feature type="domain" description="SUN" evidence="8">
    <location>
        <begin position="426"/>
        <end position="586"/>
    </location>
</feature>